<dbReference type="InterPro" id="IPR050415">
    <property type="entry name" value="MRET"/>
</dbReference>
<dbReference type="InterPro" id="IPR006058">
    <property type="entry name" value="2Fe2S_fd_BS"/>
</dbReference>
<dbReference type="Gene3D" id="3.10.20.30">
    <property type="match status" value="1"/>
</dbReference>
<evidence type="ECO:0000313" key="2">
    <source>
        <dbReference type="EMBL" id="GLK92245.1"/>
    </source>
</evidence>
<name>A0A9W6NIS1_9PSED</name>
<dbReference type="InterPro" id="IPR008333">
    <property type="entry name" value="Cbr1-like_FAD-bd_dom"/>
</dbReference>
<proteinExistence type="predicted"/>
<reference evidence="2" key="2">
    <citation type="submission" date="2023-01" db="EMBL/GenBank/DDBJ databases">
        <authorList>
            <person name="Sun Q."/>
            <person name="Evtushenko L."/>
        </authorList>
    </citation>
    <scope>NUCLEOTIDE SEQUENCE</scope>
    <source>
        <strain evidence="2">VKM B-2935</strain>
    </source>
</reference>
<dbReference type="InterPro" id="IPR039261">
    <property type="entry name" value="FNR_nucleotide-bd"/>
</dbReference>
<dbReference type="Gene3D" id="3.40.50.80">
    <property type="entry name" value="Nucleotide-binding domain of ferredoxin-NADP reductase (FNR) module"/>
    <property type="match status" value="1"/>
</dbReference>
<dbReference type="PROSITE" id="PS00197">
    <property type="entry name" value="2FE2S_FER_1"/>
    <property type="match status" value="1"/>
</dbReference>
<dbReference type="AlphaFoldDB" id="A0A9W6NIS1"/>
<dbReference type="InterPro" id="IPR001433">
    <property type="entry name" value="OxRdtase_FAD/NAD-bd"/>
</dbReference>
<dbReference type="EMBL" id="BSFN01000042">
    <property type="protein sequence ID" value="GLK92245.1"/>
    <property type="molecule type" value="Genomic_DNA"/>
</dbReference>
<dbReference type="GO" id="GO:0016491">
    <property type="term" value="F:oxidoreductase activity"/>
    <property type="evidence" value="ECO:0007669"/>
    <property type="project" value="InterPro"/>
</dbReference>
<dbReference type="Proteomes" id="UP001143328">
    <property type="component" value="Unassembled WGS sequence"/>
</dbReference>
<dbReference type="GO" id="GO:0051537">
    <property type="term" value="F:2 iron, 2 sulfur cluster binding"/>
    <property type="evidence" value="ECO:0007669"/>
    <property type="project" value="InterPro"/>
</dbReference>
<evidence type="ECO:0000259" key="1">
    <source>
        <dbReference type="PROSITE" id="PS51384"/>
    </source>
</evidence>
<dbReference type="InterPro" id="IPR017938">
    <property type="entry name" value="Riboflavin_synthase-like_b-brl"/>
</dbReference>
<dbReference type="PROSITE" id="PS51384">
    <property type="entry name" value="FAD_FR"/>
    <property type="match status" value="1"/>
</dbReference>
<organism evidence="2 3">
    <name type="scientific">Pseudomonas turukhanskensis</name>
    <dbReference type="NCBI Taxonomy" id="1806536"/>
    <lineage>
        <taxon>Bacteria</taxon>
        <taxon>Pseudomonadati</taxon>
        <taxon>Pseudomonadota</taxon>
        <taxon>Gammaproteobacteria</taxon>
        <taxon>Pseudomonadales</taxon>
        <taxon>Pseudomonadaceae</taxon>
        <taxon>Pseudomonas</taxon>
    </lineage>
</organism>
<feature type="domain" description="FAD-binding FR-type" evidence="1">
    <location>
        <begin position="46"/>
        <end position="147"/>
    </location>
</feature>
<keyword evidence="3" id="KW-1185">Reference proteome</keyword>
<accession>A0A9W6NIS1</accession>
<dbReference type="Pfam" id="PF00111">
    <property type="entry name" value="Fer2"/>
    <property type="match status" value="1"/>
</dbReference>
<reference evidence="2" key="1">
    <citation type="journal article" date="2014" name="Int. J. Syst. Evol. Microbiol.">
        <title>Complete genome sequence of Corynebacterium casei LMG S-19264T (=DSM 44701T), isolated from a smear-ripened cheese.</title>
        <authorList>
            <consortium name="US DOE Joint Genome Institute (JGI-PGF)"/>
            <person name="Walter F."/>
            <person name="Albersmeier A."/>
            <person name="Kalinowski J."/>
            <person name="Ruckert C."/>
        </authorList>
    </citation>
    <scope>NUCLEOTIDE SEQUENCE</scope>
    <source>
        <strain evidence="2">VKM B-2935</strain>
    </source>
</reference>
<dbReference type="Gene3D" id="2.40.30.10">
    <property type="entry name" value="Translation factors"/>
    <property type="match status" value="1"/>
</dbReference>
<sequence>MTLIPFALVRRTARLLAPLRYLVSHGWLRESSVDAVLALLHPAWRLNRVFACVRARRWVAQDMLALTLMPNGNWRGAEPGQHIQAYVEVAGVRLSRSYSLTALNADGSVEIAIKRHFGGRLSNRLLDYLAVGEVLEIGEAFGELHWPADADSVLLLAAGSGLTPLLGLLRSALQKGFSAPVELLHYVRDSGQHAFAQELQALQQQYRNLTVRSMLSSQLGRFSPGHVQDVARSHALTCGPFGFVSAVRDWWESVAKTPLQFESFSPPSSTHAVSHSPLLLRFARAQQEVLGNSASSLLLQAEAAGLRPAHGCRQGICASCTCLLVSGAVRDQRSGAVLSEPGQPIRLCVSVPMGDVVVDI</sequence>
<dbReference type="InterPro" id="IPR001041">
    <property type="entry name" value="2Fe-2S_ferredoxin-type"/>
</dbReference>
<comment type="caution">
    <text evidence="2">The sequence shown here is derived from an EMBL/GenBank/DDBJ whole genome shotgun (WGS) entry which is preliminary data.</text>
</comment>
<dbReference type="PANTHER" id="PTHR47354">
    <property type="entry name" value="NADH OXIDOREDUCTASE HCR"/>
    <property type="match status" value="1"/>
</dbReference>
<dbReference type="RefSeq" id="WP_271198536.1">
    <property type="nucleotide sequence ID" value="NZ_BSFN01000042.1"/>
</dbReference>
<protein>
    <submittedName>
        <fullName evidence="2">Oxidoreductase</fullName>
    </submittedName>
</protein>
<dbReference type="InterPro" id="IPR012675">
    <property type="entry name" value="Beta-grasp_dom_sf"/>
</dbReference>
<dbReference type="SUPFAM" id="SSF54292">
    <property type="entry name" value="2Fe-2S ferredoxin-like"/>
    <property type="match status" value="1"/>
</dbReference>
<evidence type="ECO:0000313" key="3">
    <source>
        <dbReference type="Proteomes" id="UP001143328"/>
    </source>
</evidence>
<dbReference type="Pfam" id="PF00175">
    <property type="entry name" value="NAD_binding_1"/>
    <property type="match status" value="1"/>
</dbReference>
<dbReference type="PANTHER" id="PTHR47354:SF3">
    <property type="entry name" value="OXIDOREDUCTASE-RELATED"/>
    <property type="match status" value="1"/>
</dbReference>
<dbReference type="CDD" id="cd00207">
    <property type="entry name" value="fer2"/>
    <property type="match status" value="1"/>
</dbReference>
<dbReference type="SUPFAM" id="SSF63380">
    <property type="entry name" value="Riboflavin synthase domain-like"/>
    <property type="match status" value="1"/>
</dbReference>
<dbReference type="SUPFAM" id="SSF52343">
    <property type="entry name" value="Ferredoxin reductase-like, C-terminal NADP-linked domain"/>
    <property type="match status" value="1"/>
</dbReference>
<dbReference type="InterPro" id="IPR017927">
    <property type="entry name" value="FAD-bd_FR_type"/>
</dbReference>
<gene>
    <name evidence="2" type="ORF">GCM10017655_53100</name>
</gene>
<dbReference type="InterPro" id="IPR036010">
    <property type="entry name" value="2Fe-2S_ferredoxin-like_sf"/>
</dbReference>
<dbReference type="Pfam" id="PF00970">
    <property type="entry name" value="FAD_binding_6"/>
    <property type="match status" value="1"/>
</dbReference>